<dbReference type="AlphaFoldDB" id="R7YL52"/>
<keyword evidence="3" id="KW-1185">Reference proteome</keyword>
<dbReference type="Proteomes" id="UP000016924">
    <property type="component" value="Unassembled WGS sequence"/>
</dbReference>
<reference evidence="3" key="1">
    <citation type="submission" date="2012-06" db="EMBL/GenBank/DDBJ databases">
        <title>The genome sequence of Coniosporium apollinis CBS 100218.</title>
        <authorList>
            <consortium name="The Broad Institute Genome Sequencing Platform"/>
            <person name="Cuomo C."/>
            <person name="Gorbushina A."/>
            <person name="Noack S."/>
            <person name="Walker B."/>
            <person name="Young S.K."/>
            <person name="Zeng Q."/>
            <person name="Gargeya S."/>
            <person name="Fitzgerald M."/>
            <person name="Haas B."/>
            <person name="Abouelleil A."/>
            <person name="Alvarado L."/>
            <person name="Arachchi H.M."/>
            <person name="Berlin A.M."/>
            <person name="Chapman S.B."/>
            <person name="Goldberg J."/>
            <person name="Griggs A."/>
            <person name="Gujja S."/>
            <person name="Hansen M."/>
            <person name="Howarth C."/>
            <person name="Imamovic A."/>
            <person name="Larimer J."/>
            <person name="McCowan C."/>
            <person name="Montmayeur A."/>
            <person name="Murphy C."/>
            <person name="Neiman D."/>
            <person name="Pearson M."/>
            <person name="Priest M."/>
            <person name="Roberts A."/>
            <person name="Saif S."/>
            <person name="Shea T."/>
            <person name="Sisk P."/>
            <person name="Sykes S."/>
            <person name="Wortman J."/>
            <person name="Nusbaum C."/>
            <person name="Birren B."/>
        </authorList>
    </citation>
    <scope>NUCLEOTIDE SEQUENCE [LARGE SCALE GENOMIC DNA]</scope>
    <source>
        <strain evidence="3">CBS 100218</strain>
    </source>
</reference>
<dbReference type="EMBL" id="JH767559">
    <property type="protein sequence ID" value="EON62642.1"/>
    <property type="molecule type" value="Genomic_DNA"/>
</dbReference>
<organism evidence="2 3">
    <name type="scientific">Coniosporium apollinis (strain CBS 100218)</name>
    <name type="common">Rock-inhabiting black yeast</name>
    <dbReference type="NCBI Taxonomy" id="1168221"/>
    <lineage>
        <taxon>Eukaryota</taxon>
        <taxon>Fungi</taxon>
        <taxon>Dikarya</taxon>
        <taxon>Ascomycota</taxon>
        <taxon>Pezizomycotina</taxon>
        <taxon>Dothideomycetes</taxon>
        <taxon>Dothideomycetes incertae sedis</taxon>
        <taxon>Coniosporium</taxon>
    </lineage>
</organism>
<accession>R7YL52</accession>
<dbReference type="GeneID" id="19899177"/>
<feature type="region of interest" description="Disordered" evidence="1">
    <location>
        <begin position="1"/>
        <end position="29"/>
    </location>
</feature>
<name>R7YL52_CONA1</name>
<evidence type="ECO:0000256" key="1">
    <source>
        <dbReference type="SAM" id="MobiDB-lite"/>
    </source>
</evidence>
<proteinExistence type="predicted"/>
<gene>
    <name evidence="2" type="ORF">W97_01866</name>
</gene>
<feature type="region of interest" description="Disordered" evidence="1">
    <location>
        <begin position="44"/>
        <end position="64"/>
    </location>
</feature>
<protein>
    <submittedName>
        <fullName evidence="2">Uncharacterized protein</fullName>
    </submittedName>
</protein>
<dbReference type="OrthoDB" id="10351584at2759"/>
<dbReference type="HOGENOM" id="CLU_1354539_0_0_1"/>
<evidence type="ECO:0000313" key="2">
    <source>
        <dbReference type="EMBL" id="EON62642.1"/>
    </source>
</evidence>
<sequence length="202" mass="22844">MIRINLKRTRDDEATGDWGTETHPSTPPRKAAKLILKLNSRHISNAAQPDSSIKPAGPPTSRSQCSKKAQALRLASLSWLPSLTSQIASIEAWNRRTIREAGFADMSRHPDNIKRFYKDRSELVDGKTAKPLDAEDAAFVDRTWPWLGEKAAEEDRCGCKARRRCRCVKEYCGAKKVRGKEEVNERKKALLARLEATDRKFL</sequence>
<dbReference type="RefSeq" id="XP_007777959.1">
    <property type="nucleotide sequence ID" value="XM_007779769.1"/>
</dbReference>
<evidence type="ECO:0000313" key="3">
    <source>
        <dbReference type="Proteomes" id="UP000016924"/>
    </source>
</evidence>